<protein>
    <submittedName>
        <fullName evidence="9">Nuclear factor 7, brain-like</fullName>
    </submittedName>
</protein>
<dbReference type="InterPro" id="IPR013320">
    <property type="entry name" value="ConA-like_dom_sf"/>
</dbReference>
<dbReference type="InterPro" id="IPR003879">
    <property type="entry name" value="Butyrophylin_SPRY"/>
</dbReference>
<dbReference type="Gene3D" id="3.30.160.60">
    <property type="entry name" value="Classic Zinc Finger"/>
    <property type="match status" value="1"/>
</dbReference>
<dbReference type="InterPro" id="IPR003877">
    <property type="entry name" value="SPRY_dom"/>
</dbReference>
<dbReference type="InterPro" id="IPR006574">
    <property type="entry name" value="PRY"/>
</dbReference>
<dbReference type="SMART" id="SM00184">
    <property type="entry name" value="RING"/>
    <property type="match status" value="1"/>
</dbReference>
<dbReference type="OrthoDB" id="6105938at2759"/>
<dbReference type="Pfam" id="PF00622">
    <property type="entry name" value="SPRY"/>
    <property type="match status" value="1"/>
</dbReference>
<dbReference type="AlphaFoldDB" id="A0A6P3VJ98"/>
<feature type="domain" description="RING-type" evidence="5">
    <location>
        <begin position="14"/>
        <end position="54"/>
    </location>
</feature>
<dbReference type="PROSITE" id="PS00518">
    <property type="entry name" value="ZF_RING_1"/>
    <property type="match status" value="1"/>
</dbReference>
<reference evidence="9" key="1">
    <citation type="submission" date="2025-08" db="UniProtKB">
        <authorList>
            <consortium name="RefSeq"/>
        </authorList>
    </citation>
    <scope>IDENTIFICATION</scope>
</reference>
<dbReference type="RefSeq" id="XP_012673415.2">
    <property type="nucleotide sequence ID" value="XM_012817961.3"/>
</dbReference>
<evidence type="ECO:0000256" key="3">
    <source>
        <dbReference type="ARBA" id="ARBA00022833"/>
    </source>
</evidence>
<keyword evidence="2 4" id="KW-0863">Zinc-finger</keyword>
<evidence type="ECO:0000313" key="9">
    <source>
        <dbReference type="RefSeq" id="XP_012673415.2"/>
    </source>
</evidence>
<dbReference type="InterPro" id="IPR013083">
    <property type="entry name" value="Znf_RING/FYVE/PHD"/>
</dbReference>
<keyword evidence="1" id="KW-0479">Metal-binding</keyword>
<proteinExistence type="predicted"/>
<dbReference type="PROSITE" id="PS50089">
    <property type="entry name" value="ZF_RING_2"/>
    <property type="match status" value="1"/>
</dbReference>
<keyword evidence="8" id="KW-1185">Reference proteome</keyword>
<feature type="domain" description="B box-type" evidence="6">
    <location>
        <begin position="83"/>
        <end position="124"/>
    </location>
</feature>
<dbReference type="Pfam" id="PF13765">
    <property type="entry name" value="PRY"/>
    <property type="match status" value="1"/>
</dbReference>
<dbReference type="Pfam" id="PF00643">
    <property type="entry name" value="zf-B_box"/>
    <property type="match status" value="1"/>
</dbReference>
<dbReference type="SMART" id="SM00449">
    <property type="entry name" value="SPRY"/>
    <property type="match status" value="1"/>
</dbReference>
<dbReference type="InterPro" id="IPR001870">
    <property type="entry name" value="B30.2/SPRY"/>
</dbReference>
<evidence type="ECO:0000256" key="2">
    <source>
        <dbReference type="ARBA" id="ARBA00022771"/>
    </source>
</evidence>
<keyword evidence="3" id="KW-0862">Zinc</keyword>
<dbReference type="SUPFAM" id="SSF57850">
    <property type="entry name" value="RING/U-box"/>
    <property type="match status" value="1"/>
</dbReference>
<evidence type="ECO:0000259" key="7">
    <source>
        <dbReference type="PROSITE" id="PS50188"/>
    </source>
</evidence>
<sequence length="468" mass="52977">MASKRSFPEEDLTCPVCCDIFNDPVIQLCSHSICKGCLQTCWEVKKSRECPVCRRKSSKGELPRNLALKNLCEAVLKGKSVGPPKGLCSLHGESFKLFCQDDKEPVCVVCQTSKKHKQHDFCPIDEAALDHKEELSTALTPLQEKLKLLKDVKNTYDQTAQLIKSQAQLTEIQIKMKLKKLHKFLQDEEAARIESVKAEERQKSDVIKKKIETISREISSVSDTIQAIQEELKQDDVSFVQNFKATMEKTKCTLKIPEMVSDALIDVAKHMGNLSFKVWKKMQEIIEFTPVILNPNTAAPHLLMCEDLTSLVYSDNMDPVPDNPERFDFYHCVLGSEGFNSGKHHWDIEVGDNSLWYLGVMTESTLRKGKAIWNGVWSLWNVFGEYKSQSPEQCPTPLAVSLGIQKIRVVLDWDGGRVSFSDPVSDTLLLAMAHTFTEKVFPFFYNFCVLAPLRILPLKPHVTVGEHT</sequence>
<dbReference type="InterPro" id="IPR017907">
    <property type="entry name" value="Znf_RING_CS"/>
</dbReference>
<dbReference type="SUPFAM" id="SSF57845">
    <property type="entry name" value="B-box zinc-binding domain"/>
    <property type="match status" value="1"/>
</dbReference>
<name>A0A6P3VJ98_CLUHA</name>
<dbReference type="InterPro" id="IPR027370">
    <property type="entry name" value="Znf-RING_euk"/>
</dbReference>
<dbReference type="InterPro" id="IPR001841">
    <property type="entry name" value="Znf_RING"/>
</dbReference>
<dbReference type="Gene3D" id="3.30.40.10">
    <property type="entry name" value="Zinc/RING finger domain, C3HC4 (zinc finger)"/>
    <property type="match status" value="1"/>
</dbReference>
<dbReference type="InterPro" id="IPR050143">
    <property type="entry name" value="TRIM/RBCC"/>
</dbReference>
<dbReference type="Gene3D" id="2.60.120.920">
    <property type="match status" value="1"/>
</dbReference>
<organism evidence="8 9">
    <name type="scientific">Clupea harengus</name>
    <name type="common">Atlantic herring</name>
    <dbReference type="NCBI Taxonomy" id="7950"/>
    <lineage>
        <taxon>Eukaryota</taxon>
        <taxon>Metazoa</taxon>
        <taxon>Chordata</taxon>
        <taxon>Craniata</taxon>
        <taxon>Vertebrata</taxon>
        <taxon>Euteleostomi</taxon>
        <taxon>Actinopterygii</taxon>
        <taxon>Neopterygii</taxon>
        <taxon>Teleostei</taxon>
        <taxon>Clupei</taxon>
        <taxon>Clupeiformes</taxon>
        <taxon>Clupeoidei</taxon>
        <taxon>Clupeidae</taxon>
        <taxon>Clupea</taxon>
    </lineage>
</organism>
<dbReference type="SMART" id="SM00336">
    <property type="entry name" value="BBOX"/>
    <property type="match status" value="1"/>
</dbReference>
<evidence type="ECO:0000256" key="4">
    <source>
        <dbReference type="PROSITE-ProRule" id="PRU00024"/>
    </source>
</evidence>
<dbReference type="KEGG" id="char:105891784"/>
<evidence type="ECO:0000256" key="1">
    <source>
        <dbReference type="ARBA" id="ARBA00022723"/>
    </source>
</evidence>
<feature type="domain" description="B30.2/SPRY" evidence="7">
    <location>
        <begin position="271"/>
        <end position="462"/>
    </location>
</feature>
<dbReference type="Pfam" id="PF13445">
    <property type="entry name" value="zf-RING_UBOX"/>
    <property type="match status" value="1"/>
</dbReference>
<gene>
    <name evidence="9" type="primary">LOC105891784</name>
</gene>
<dbReference type="PANTHER" id="PTHR24103">
    <property type="entry name" value="E3 UBIQUITIN-PROTEIN LIGASE TRIM"/>
    <property type="match status" value="1"/>
</dbReference>
<dbReference type="PROSITE" id="PS50119">
    <property type="entry name" value="ZF_BBOX"/>
    <property type="match status" value="1"/>
</dbReference>
<dbReference type="SMART" id="SM00589">
    <property type="entry name" value="PRY"/>
    <property type="match status" value="1"/>
</dbReference>
<dbReference type="InterPro" id="IPR043136">
    <property type="entry name" value="B30.2/SPRY_sf"/>
</dbReference>
<evidence type="ECO:0000313" key="8">
    <source>
        <dbReference type="Proteomes" id="UP000515152"/>
    </source>
</evidence>
<dbReference type="Proteomes" id="UP000515152">
    <property type="component" value="Chromosome 11"/>
</dbReference>
<dbReference type="PROSITE" id="PS50188">
    <property type="entry name" value="B302_SPRY"/>
    <property type="match status" value="1"/>
</dbReference>
<evidence type="ECO:0000259" key="6">
    <source>
        <dbReference type="PROSITE" id="PS50119"/>
    </source>
</evidence>
<evidence type="ECO:0000259" key="5">
    <source>
        <dbReference type="PROSITE" id="PS50089"/>
    </source>
</evidence>
<dbReference type="GeneID" id="105891784"/>
<dbReference type="GO" id="GO:0008270">
    <property type="term" value="F:zinc ion binding"/>
    <property type="evidence" value="ECO:0007669"/>
    <property type="project" value="UniProtKB-KW"/>
</dbReference>
<dbReference type="PRINTS" id="PR01407">
    <property type="entry name" value="BUTYPHLNCDUF"/>
</dbReference>
<dbReference type="CDD" id="cd12893">
    <property type="entry name" value="SPRY_PRY_TRIM35"/>
    <property type="match status" value="1"/>
</dbReference>
<dbReference type="InterPro" id="IPR000315">
    <property type="entry name" value="Znf_B-box"/>
</dbReference>
<dbReference type="SUPFAM" id="SSF49899">
    <property type="entry name" value="Concanavalin A-like lectins/glucanases"/>
    <property type="match status" value="1"/>
</dbReference>
<accession>A0A6P3VJ98</accession>